<dbReference type="CDD" id="cd03468">
    <property type="entry name" value="PolY_like"/>
    <property type="match status" value="1"/>
</dbReference>
<organism evidence="8 9">
    <name type="scientific">Rhizomicrobium electricum</name>
    <dbReference type="NCBI Taxonomy" id="480070"/>
    <lineage>
        <taxon>Bacteria</taxon>
        <taxon>Pseudomonadati</taxon>
        <taxon>Pseudomonadota</taxon>
        <taxon>Alphaproteobacteria</taxon>
        <taxon>Micropepsales</taxon>
        <taxon>Micropepsaceae</taxon>
        <taxon>Rhizomicrobium</taxon>
    </lineage>
</organism>
<dbReference type="InterPro" id="IPR001126">
    <property type="entry name" value="UmuC"/>
</dbReference>
<evidence type="ECO:0000256" key="4">
    <source>
        <dbReference type="ARBA" id="ARBA00025589"/>
    </source>
</evidence>
<evidence type="ECO:0000313" key="9">
    <source>
        <dbReference type="Proteomes" id="UP001499951"/>
    </source>
</evidence>
<evidence type="ECO:0000259" key="6">
    <source>
        <dbReference type="Pfam" id="PF00817"/>
    </source>
</evidence>
<dbReference type="Proteomes" id="UP001499951">
    <property type="component" value="Unassembled WGS sequence"/>
</dbReference>
<dbReference type="SUPFAM" id="SSF56672">
    <property type="entry name" value="DNA/RNA polymerases"/>
    <property type="match status" value="1"/>
</dbReference>
<reference evidence="8 9" key="1">
    <citation type="journal article" date="2019" name="Int. J. Syst. Evol. Microbiol.">
        <title>The Global Catalogue of Microorganisms (GCM) 10K type strain sequencing project: providing services to taxonomists for standard genome sequencing and annotation.</title>
        <authorList>
            <consortium name="The Broad Institute Genomics Platform"/>
            <consortium name="The Broad Institute Genome Sequencing Center for Infectious Disease"/>
            <person name="Wu L."/>
            <person name="Ma J."/>
        </authorList>
    </citation>
    <scope>NUCLEOTIDE SEQUENCE [LARGE SCALE GENOMIC DNA]</scope>
    <source>
        <strain evidence="8 9">JCM 15089</strain>
    </source>
</reference>
<dbReference type="InterPro" id="IPR017961">
    <property type="entry name" value="DNA_pol_Y-fam_little_finger"/>
</dbReference>
<dbReference type="PANTHER" id="PTHR35369">
    <property type="entry name" value="BLR3025 PROTEIN-RELATED"/>
    <property type="match status" value="1"/>
</dbReference>
<name>A0ABN1EU09_9PROT</name>
<comment type="catalytic activity">
    <reaction evidence="5">
        <text>DNA(n) + a 2'-deoxyribonucleoside 5'-triphosphate = DNA(n+1) + diphosphate</text>
        <dbReference type="Rhea" id="RHEA:22508"/>
        <dbReference type="Rhea" id="RHEA-COMP:17339"/>
        <dbReference type="Rhea" id="RHEA-COMP:17340"/>
        <dbReference type="ChEBI" id="CHEBI:33019"/>
        <dbReference type="ChEBI" id="CHEBI:61560"/>
        <dbReference type="ChEBI" id="CHEBI:173112"/>
        <dbReference type="EC" id="2.7.7.7"/>
    </reaction>
</comment>
<keyword evidence="3" id="KW-0227">DNA damage</keyword>
<protein>
    <recommendedName>
        <fullName evidence="2">DNA-directed DNA polymerase</fullName>
        <ecNumber evidence="2">2.7.7.7</ecNumber>
    </recommendedName>
</protein>
<evidence type="ECO:0000256" key="3">
    <source>
        <dbReference type="ARBA" id="ARBA00022763"/>
    </source>
</evidence>
<feature type="domain" description="DNA polymerase Y-family little finger" evidence="7">
    <location>
        <begin position="202"/>
        <end position="295"/>
    </location>
</feature>
<dbReference type="PANTHER" id="PTHR35369:SF2">
    <property type="entry name" value="BLR3025 PROTEIN"/>
    <property type="match status" value="1"/>
</dbReference>
<dbReference type="Pfam" id="PF11799">
    <property type="entry name" value="IMS_C"/>
    <property type="match status" value="1"/>
</dbReference>
<keyword evidence="9" id="KW-1185">Reference proteome</keyword>
<feature type="domain" description="UmuC" evidence="6">
    <location>
        <begin position="4"/>
        <end position="113"/>
    </location>
</feature>
<evidence type="ECO:0000259" key="7">
    <source>
        <dbReference type="Pfam" id="PF11799"/>
    </source>
</evidence>
<dbReference type="EMBL" id="BAAADD010000006">
    <property type="protein sequence ID" value="GAA0574522.1"/>
    <property type="molecule type" value="Genomic_DNA"/>
</dbReference>
<comment type="function">
    <text evidence="4">Poorly processive, error-prone DNA polymerase involved in untargeted mutagenesis. Copies undamaged DNA at stalled replication forks, which arise in vivo from mismatched or misaligned primer ends. These misaligned primers can be extended by PolIV. Exhibits no 3'-5' exonuclease (proofreading) activity. May be involved in translesional synthesis, in conjunction with the beta clamp from PolIII.</text>
</comment>
<gene>
    <name evidence="8" type="ORF">GCM10008942_24080</name>
</gene>
<evidence type="ECO:0000256" key="5">
    <source>
        <dbReference type="ARBA" id="ARBA00049244"/>
    </source>
</evidence>
<dbReference type="InterPro" id="IPR043502">
    <property type="entry name" value="DNA/RNA_pol_sf"/>
</dbReference>
<comment type="subunit">
    <text evidence="1">Monomer.</text>
</comment>
<dbReference type="Pfam" id="PF00817">
    <property type="entry name" value="IMS"/>
    <property type="match status" value="1"/>
</dbReference>
<dbReference type="InterPro" id="IPR050356">
    <property type="entry name" value="SulA_CellDiv_inhibitor"/>
</dbReference>
<proteinExistence type="predicted"/>
<evidence type="ECO:0000256" key="1">
    <source>
        <dbReference type="ARBA" id="ARBA00011245"/>
    </source>
</evidence>
<evidence type="ECO:0000256" key="2">
    <source>
        <dbReference type="ARBA" id="ARBA00012417"/>
    </source>
</evidence>
<dbReference type="EC" id="2.7.7.7" evidence="2"/>
<evidence type="ECO:0000313" key="8">
    <source>
        <dbReference type="EMBL" id="GAA0574522.1"/>
    </source>
</evidence>
<sequence length="456" mass="50223">MRLTAVDRRAADLGLAPGMALASARAMVPAVKVMAANAPADLRLLEKIADWCDSFTPLVALDAPCGLLLDVTGASHLFDGEQAMLDRLRRALKKQGFAVAGALAGTALAARALARYRDGTVVPPGRDSEAVSTLPVEALDLDPVTVHAFRRAGLKTVGQVAGRRRAELTARFGSGMVFALDTALGRADLPISPRLPLPDYRAERRFAEPVTDEKTMLATLNLLAGRLGKNLEERGEGARALQAVFFRADGSIRRLAVQTGAPTREPALIERLFREKLDALADPLDPGFGFDLIRLEADRTEPCRDEAAALGSETVPQKEIRALVDRLTARFGAHRVLSFEPRDTHIPENAFAAVPAQYARAGRLGWEKMRSAGEAPCRPLRLLAPEPVSLIGGEAFRWRHVTHRIRKLEGPERIAMEWWRDAAPDRDYYRAEDENGRRFWLYREQGLHWFLHGVFA</sequence>
<comment type="caution">
    <text evidence="8">The sequence shown here is derived from an EMBL/GenBank/DDBJ whole genome shotgun (WGS) entry which is preliminary data.</text>
</comment>
<accession>A0ABN1EU09</accession>